<dbReference type="Pfam" id="PF07679">
    <property type="entry name" value="I-set"/>
    <property type="match status" value="1"/>
</dbReference>
<dbReference type="PANTHER" id="PTHR14340:SF9">
    <property type="entry name" value="FIBRONECTIN TYPE-III DOMAIN-CONTAINING PROTEIN"/>
    <property type="match status" value="1"/>
</dbReference>
<accession>A0ABY6JZI9</accession>
<feature type="domain" description="Fibronectin type-III" evidence="2">
    <location>
        <begin position="75"/>
        <end position="130"/>
    </location>
</feature>
<sequence length="130" mass="14750">MFMPLKLKPSRGITSLCYAPRYEIFESQTPDGLKSELVIRETGREDGSLYTCLAENLFGKDERSIKVQVMEVPGRPLDVKVQDVWTRSVSVTWAPPYSGNSPIAKYVVQYWRDTGGKYGQPAEYLLIVLQ</sequence>
<name>A0ABY6JZI9_9ARAC</name>
<dbReference type="EMBL" id="CP092863">
    <property type="protein sequence ID" value="UYV62099.1"/>
    <property type="molecule type" value="Genomic_DNA"/>
</dbReference>
<evidence type="ECO:0000313" key="3">
    <source>
        <dbReference type="EMBL" id="UYV62099.1"/>
    </source>
</evidence>
<gene>
    <name evidence="3" type="ORF">LAZ67_1007789</name>
</gene>
<dbReference type="InterPro" id="IPR003961">
    <property type="entry name" value="FN3_dom"/>
</dbReference>
<keyword evidence="4" id="KW-1185">Reference proteome</keyword>
<dbReference type="PANTHER" id="PTHR14340">
    <property type="entry name" value="MICROFIBRIL-ASSOCIATED GLYCOPROTEIN 3"/>
    <property type="match status" value="1"/>
</dbReference>
<dbReference type="InterPro" id="IPR036116">
    <property type="entry name" value="FN3_sf"/>
</dbReference>
<dbReference type="Proteomes" id="UP001235939">
    <property type="component" value="Chromosome 01"/>
</dbReference>
<dbReference type="SUPFAM" id="SSF48726">
    <property type="entry name" value="Immunoglobulin"/>
    <property type="match status" value="1"/>
</dbReference>
<protein>
    <recommendedName>
        <fullName evidence="2">Fibronectin type-III domain-containing protein</fullName>
    </recommendedName>
</protein>
<organism evidence="3 4">
    <name type="scientific">Cordylochernes scorpioides</name>
    <dbReference type="NCBI Taxonomy" id="51811"/>
    <lineage>
        <taxon>Eukaryota</taxon>
        <taxon>Metazoa</taxon>
        <taxon>Ecdysozoa</taxon>
        <taxon>Arthropoda</taxon>
        <taxon>Chelicerata</taxon>
        <taxon>Arachnida</taxon>
        <taxon>Pseudoscorpiones</taxon>
        <taxon>Cheliferoidea</taxon>
        <taxon>Chernetidae</taxon>
        <taxon>Cordylochernes</taxon>
    </lineage>
</organism>
<keyword evidence="1" id="KW-0393">Immunoglobulin domain</keyword>
<evidence type="ECO:0000259" key="2">
    <source>
        <dbReference type="PROSITE" id="PS50853"/>
    </source>
</evidence>
<dbReference type="PROSITE" id="PS50853">
    <property type="entry name" value="FN3"/>
    <property type="match status" value="1"/>
</dbReference>
<evidence type="ECO:0000313" key="4">
    <source>
        <dbReference type="Proteomes" id="UP001235939"/>
    </source>
</evidence>
<reference evidence="3 4" key="1">
    <citation type="submission" date="2022-01" db="EMBL/GenBank/DDBJ databases">
        <title>A chromosomal length assembly of Cordylochernes scorpioides.</title>
        <authorList>
            <person name="Zeh D."/>
            <person name="Zeh J."/>
        </authorList>
    </citation>
    <scope>NUCLEOTIDE SEQUENCE [LARGE SCALE GENOMIC DNA]</scope>
    <source>
        <strain evidence="3">IN4F17</strain>
        <tissue evidence="3">Whole Body</tissue>
    </source>
</reference>
<dbReference type="Pfam" id="PF00041">
    <property type="entry name" value="fn3"/>
    <property type="match status" value="1"/>
</dbReference>
<dbReference type="SUPFAM" id="SSF49265">
    <property type="entry name" value="Fibronectin type III"/>
    <property type="match status" value="1"/>
</dbReference>
<proteinExistence type="predicted"/>
<dbReference type="InterPro" id="IPR036179">
    <property type="entry name" value="Ig-like_dom_sf"/>
</dbReference>
<dbReference type="CDD" id="cd00063">
    <property type="entry name" value="FN3"/>
    <property type="match status" value="1"/>
</dbReference>
<dbReference type="Gene3D" id="2.60.40.10">
    <property type="entry name" value="Immunoglobulins"/>
    <property type="match status" value="2"/>
</dbReference>
<evidence type="ECO:0000256" key="1">
    <source>
        <dbReference type="ARBA" id="ARBA00023319"/>
    </source>
</evidence>
<dbReference type="InterPro" id="IPR013783">
    <property type="entry name" value="Ig-like_fold"/>
</dbReference>
<dbReference type="InterPro" id="IPR013098">
    <property type="entry name" value="Ig_I-set"/>
</dbReference>